<accession>A0A5J4PKJ3</accession>
<evidence type="ECO:0008006" key="2">
    <source>
        <dbReference type="Google" id="ProtNLM"/>
    </source>
</evidence>
<dbReference type="PROSITE" id="PS51257">
    <property type="entry name" value="PROKAR_LIPOPROTEIN"/>
    <property type="match status" value="1"/>
</dbReference>
<organism evidence="1">
    <name type="scientific">termite gut metagenome</name>
    <dbReference type="NCBI Taxonomy" id="433724"/>
    <lineage>
        <taxon>unclassified sequences</taxon>
        <taxon>metagenomes</taxon>
        <taxon>organismal metagenomes</taxon>
    </lineage>
</organism>
<reference evidence="1" key="1">
    <citation type="submission" date="2019-03" db="EMBL/GenBank/DDBJ databases">
        <title>Single cell metagenomics reveals metabolic interactions within the superorganism composed of flagellate Streblomastix strix and complex community of Bacteroidetes bacteria on its surface.</title>
        <authorList>
            <person name="Treitli S.C."/>
            <person name="Kolisko M."/>
            <person name="Husnik F."/>
            <person name="Keeling P."/>
            <person name="Hampl V."/>
        </authorList>
    </citation>
    <scope>NUCLEOTIDE SEQUENCE</scope>
    <source>
        <strain evidence="1">STM</strain>
    </source>
</reference>
<name>A0A5J4PKJ3_9ZZZZ</name>
<proteinExistence type="predicted"/>
<dbReference type="AlphaFoldDB" id="A0A5J4PKJ3"/>
<gene>
    <name evidence="1" type="ORF">EZS27_039122</name>
</gene>
<sequence length="144" mass="16356">MKKNIFKNHIIQSASFLACILAIVMYVSVGCEDYPVDEDGLLITERAQCYVSNFELLGIDYQTVRTKAAAVDTLECKIDVEVFYGTDLKNLYPQFTLVTDAKLEPKITGLTDFSDLDHPRQYTVISGNRKVRKTYTIYVTVQKP</sequence>
<dbReference type="EMBL" id="SNRY01007979">
    <property type="protein sequence ID" value="KAA6309371.1"/>
    <property type="molecule type" value="Genomic_DNA"/>
</dbReference>
<evidence type="ECO:0000313" key="1">
    <source>
        <dbReference type="EMBL" id="KAA6309371.1"/>
    </source>
</evidence>
<comment type="caution">
    <text evidence="1">The sequence shown here is derived from an EMBL/GenBank/DDBJ whole genome shotgun (WGS) entry which is preliminary data.</text>
</comment>
<dbReference type="Gene3D" id="2.60.40.2340">
    <property type="match status" value="1"/>
</dbReference>
<protein>
    <recommendedName>
        <fullName evidence="2">DUF5018 domain-containing protein</fullName>
    </recommendedName>
</protein>